<evidence type="ECO:0000313" key="2">
    <source>
        <dbReference type="Proteomes" id="UP001152607"/>
    </source>
</evidence>
<dbReference type="EMBL" id="CAOQHR010000001">
    <property type="protein sequence ID" value="CAI6258541.1"/>
    <property type="molecule type" value="Genomic_DNA"/>
</dbReference>
<evidence type="ECO:0000313" key="1">
    <source>
        <dbReference type="EMBL" id="CAI6258541.1"/>
    </source>
</evidence>
<gene>
    <name evidence="1" type="ORF">PDIGIT_LOCUS1252</name>
</gene>
<name>A0A9W4U4I0_9PLEO</name>
<sequence length="86" mass="9970">MTTKKLLNFRSTKWMLSSSGIIVLGSMVITTQNYRPRTPRTIRFNQTIVIGHKLYQQCCVTRRRVTQLVYTQATLCTTIEAIPLFM</sequence>
<proteinExistence type="predicted"/>
<protein>
    <submittedName>
        <fullName evidence="1">Uncharacterized protein</fullName>
    </submittedName>
</protein>
<accession>A0A9W4U4I0</accession>
<dbReference type="AlphaFoldDB" id="A0A9W4U4I0"/>
<dbReference type="Proteomes" id="UP001152607">
    <property type="component" value="Unassembled WGS sequence"/>
</dbReference>
<keyword evidence="2" id="KW-1185">Reference proteome</keyword>
<comment type="caution">
    <text evidence="1">The sequence shown here is derived from an EMBL/GenBank/DDBJ whole genome shotgun (WGS) entry which is preliminary data.</text>
</comment>
<organism evidence="1 2">
    <name type="scientific">Periconia digitata</name>
    <dbReference type="NCBI Taxonomy" id="1303443"/>
    <lineage>
        <taxon>Eukaryota</taxon>
        <taxon>Fungi</taxon>
        <taxon>Dikarya</taxon>
        <taxon>Ascomycota</taxon>
        <taxon>Pezizomycotina</taxon>
        <taxon>Dothideomycetes</taxon>
        <taxon>Pleosporomycetidae</taxon>
        <taxon>Pleosporales</taxon>
        <taxon>Massarineae</taxon>
        <taxon>Periconiaceae</taxon>
        <taxon>Periconia</taxon>
    </lineage>
</organism>
<reference evidence="1" key="1">
    <citation type="submission" date="2023-01" db="EMBL/GenBank/DDBJ databases">
        <authorList>
            <person name="Van Ghelder C."/>
            <person name="Rancurel C."/>
        </authorList>
    </citation>
    <scope>NUCLEOTIDE SEQUENCE</scope>
    <source>
        <strain evidence="1">CNCM I-4278</strain>
    </source>
</reference>